<dbReference type="EMBL" id="NEVQ01000022">
    <property type="protein sequence ID" value="OZI51009.1"/>
    <property type="molecule type" value="Genomic_DNA"/>
</dbReference>
<gene>
    <name evidence="2" type="ORF">CAL20_23285</name>
</gene>
<evidence type="ECO:0000313" key="3">
    <source>
        <dbReference type="Proteomes" id="UP000216885"/>
    </source>
</evidence>
<dbReference type="SUPFAM" id="SSF46565">
    <property type="entry name" value="Chaperone J-domain"/>
    <property type="match status" value="1"/>
</dbReference>
<name>A0A261TN30_9BORD</name>
<protein>
    <submittedName>
        <fullName evidence="2">Molecular chaperone DnaJ</fullName>
    </submittedName>
</protein>
<keyword evidence="3" id="KW-1185">Reference proteome</keyword>
<evidence type="ECO:0000313" key="2">
    <source>
        <dbReference type="EMBL" id="OZI51009.1"/>
    </source>
</evidence>
<evidence type="ECO:0000256" key="1">
    <source>
        <dbReference type="SAM" id="MobiDB-lite"/>
    </source>
</evidence>
<organism evidence="2 3">
    <name type="scientific">Bordetella genomosp. 4</name>
    <dbReference type="NCBI Taxonomy" id="463044"/>
    <lineage>
        <taxon>Bacteria</taxon>
        <taxon>Pseudomonadati</taxon>
        <taxon>Pseudomonadota</taxon>
        <taxon>Betaproteobacteria</taxon>
        <taxon>Burkholderiales</taxon>
        <taxon>Alcaligenaceae</taxon>
        <taxon>Bordetella</taxon>
    </lineage>
</organism>
<proteinExistence type="predicted"/>
<accession>A0A261TN30</accession>
<sequence>MNKACGQAVNIVAGLGEARLSKGQETFNALTKQIEERRARLLIWEEMRPTFQKKYVDGLLPLQRESTDLQIKMVHLLNDAFDNKSLTKAERRTLSDLIADMAGRLVDACDDVAVKAIYNMHSRSDYDSETVVELEIESPTPDAVLGIEAGDDGDFDSPDELLRRLDAEMRARDDARERAKEARRAARKQASPKKRAAQTLQDSTQAELSKSIRQVYRKLASALHPDRELDAQERLRKTALMQRANLAYKKKDLLTLLALQLELEHITQQALNDISEDRLQHYNKILQEQIGELDEEIQHVERGFRQAYGIPPSTDVSPDTVLRSLQKAVVMQQRYISDLAGSLRLFEDIERLKDSLGHMKRMGR</sequence>
<dbReference type="RefSeq" id="WP_094839298.1">
    <property type="nucleotide sequence ID" value="NZ_NEVQ01000022.1"/>
</dbReference>
<feature type="region of interest" description="Disordered" evidence="1">
    <location>
        <begin position="172"/>
        <end position="205"/>
    </location>
</feature>
<dbReference type="AlphaFoldDB" id="A0A261TN30"/>
<feature type="compositionally biased region" description="Basic and acidic residues" evidence="1">
    <location>
        <begin position="172"/>
        <end position="184"/>
    </location>
</feature>
<reference evidence="2 3" key="1">
    <citation type="submission" date="2017-05" db="EMBL/GenBank/DDBJ databases">
        <title>Complete and WGS of Bordetella genogroups.</title>
        <authorList>
            <person name="Spilker T."/>
            <person name="LiPuma J."/>
        </authorList>
    </citation>
    <scope>NUCLEOTIDE SEQUENCE [LARGE SCALE GENOMIC DNA]</scope>
    <source>
        <strain evidence="2 3">AU9919</strain>
    </source>
</reference>
<dbReference type="Proteomes" id="UP000216885">
    <property type="component" value="Unassembled WGS sequence"/>
</dbReference>
<dbReference type="InterPro" id="IPR036869">
    <property type="entry name" value="J_dom_sf"/>
</dbReference>
<feature type="compositionally biased region" description="Basic residues" evidence="1">
    <location>
        <begin position="185"/>
        <end position="196"/>
    </location>
</feature>
<comment type="caution">
    <text evidence="2">The sequence shown here is derived from an EMBL/GenBank/DDBJ whole genome shotgun (WGS) entry which is preliminary data.</text>
</comment>